<dbReference type="AlphaFoldDB" id="A0AAN7Z819"/>
<evidence type="ECO:0000313" key="2">
    <source>
        <dbReference type="Proteomes" id="UP001305414"/>
    </source>
</evidence>
<evidence type="ECO:0000313" key="1">
    <source>
        <dbReference type="EMBL" id="KAK5628251.1"/>
    </source>
</evidence>
<keyword evidence="2" id="KW-1185">Reference proteome</keyword>
<comment type="caution">
    <text evidence="1">The sequence shown here is derived from an EMBL/GenBank/DDBJ whole genome shotgun (WGS) entry which is preliminary data.</text>
</comment>
<reference evidence="1 2" key="1">
    <citation type="submission" date="2023-10" db="EMBL/GenBank/DDBJ databases">
        <title>Draft genome sequence of Xylaria bambusicola isolate GMP-LS, the root and basal stem rot pathogen of sugarcane in Indonesia.</title>
        <authorList>
            <person name="Selvaraj P."/>
            <person name="Muralishankar V."/>
            <person name="Muruganantham S."/>
            <person name="Sp S."/>
            <person name="Haryani S."/>
            <person name="Lau K.J.X."/>
            <person name="Naqvi N.I."/>
        </authorList>
    </citation>
    <scope>NUCLEOTIDE SEQUENCE [LARGE SCALE GENOMIC DNA]</scope>
    <source>
        <strain evidence="1">GMP-LS</strain>
    </source>
</reference>
<accession>A0AAN7Z819</accession>
<sequence>MADASPKMRLTLGEHCNQFSFNADTLIDVYCVKVEDEYILEGNAATENIHGGGVGSLTDDQSFYSRLEMSQNAIFTENIK</sequence>
<dbReference type="EMBL" id="JAWHQM010000008">
    <property type="protein sequence ID" value="KAK5628251.1"/>
    <property type="molecule type" value="Genomic_DNA"/>
</dbReference>
<protein>
    <submittedName>
        <fullName evidence="1">Uncharacterized protein</fullName>
    </submittedName>
</protein>
<gene>
    <name evidence="1" type="ORF">RRF57_003966</name>
</gene>
<name>A0AAN7Z819_9PEZI</name>
<proteinExistence type="predicted"/>
<organism evidence="1 2">
    <name type="scientific">Xylaria bambusicola</name>
    <dbReference type="NCBI Taxonomy" id="326684"/>
    <lineage>
        <taxon>Eukaryota</taxon>
        <taxon>Fungi</taxon>
        <taxon>Dikarya</taxon>
        <taxon>Ascomycota</taxon>
        <taxon>Pezizomycotina</taxon>
        <taxon>Sordariomycetes</taxon>
        <taxon>Xylariomycetidae</taxon>
        <taxon>Xylariales</taxon>
        <taxon>Xylariaceae</taxon>
        <taxon>Xylaria</taxon>
    </lineage>
</organism>
<dbReference type="Proteomes" id="UP001305414">
    <property type="component" value="Unassembled WGS sequence"/>
</dbReference>